<evidence type="ECO:0000313" key="2">
    <source>
        <dbReference type="EMBL" id="CAG2257760.1"/>
    </source>
</evidence>
<comment type="caution">
    <text evidence="2">The sequence shown here is derived from an EMBL/GenBank/DDBJ whole genome shotgun (WGS) entry which is preliminary data.</text>
</comment>
<dbReference type="EMBL" id="CAJPWZ010003331">
    <property type="protein sequence ID" value="CAG2257760.1"/>
    <property type="molecule type" value="Genomic_DNA"/>
</dbReference>
<dbReference type="Proteomes" id="UP000683360">
    <property type="component" value="Unassembled WGS sequence"/>
</dbReference>
<accession>A0A8S3VIY2</accession>
<name>A0A8S3VIY2_MYTED</name>
<feature type="coiled-coil region" evidence="1">
    <location>
        <begin position="94"/>
        <end position="157"/>
    </location>
</feature>
<dbReference type="AlphaFoldDB" id="A0A8S3VIY2"/>
<sequence>MTSTLTKDIAGNLPHVGVSPRDRIDGISSINSTLKTKESVDLLSSADNSGKLKESLGFVKSPDDTATKSADSLLPINIDSPRVEKKGTVLANQITDIRNRLKGFNEKKRRLRKLQKQHVHLSDWLEQEVKKSEETETDDIRKEIIEIEAEMRKLNQEIDIEKPMCAKLVSEVQILVKLLQGSETN</sequence>
<reference evidence="2" key="1">
    <citation type="submission" date="2021-03" db="EMBL/GenBank/DDBJ databases">
        <authorList>
            <person name="Bekaert M."/>
        </authorList>
    </citation>
    <scope>NUCLEOTIDE SEQUENCE</scope>
</reference>
<gene>
    <name evidence="2" type="ORF">MEDL_68936</name>
</gene>
<evidence type="ECO:0000256" key="1">
    <source>
        <dbReference type="SAM" id="Coils"/>
    </source>
</evidence>
<keyword evidence="1" id="KW-0175">Coiled coil</keyword>
<organism evidence="2 3">
    <name type="scientific">Mytilus edulis</name>
    <name type="common">Blue mussel</name>
    <dbReference type="NCBI Taxonomy" id="6550"/>
    <lineage>
        <taxon>Eukaryota</taxon>
        <taxon>Metazoa</taxon>
        <taxon>Spiralia</taxon>
        <taxon>Lophotrochozoa</taxon>
        <taxon>Mollusca</taxon>
        <taxon>Bivalvia</taxon>
        <taxon>Autobranchia</taxon>
        <taxon>Pteriomorphia</taxon>
        <taxon>Mytilida</taxon>
        <taxon>Mytiloidea</taxon>
        <taxon>Mytilidae</taxon>
        <taxon>Mytilinae</taxon>
        <taxon>Mytilus</taxon>
    </lineage>
</organism>
<proteinExistence type="predicted"/>
<evidence type="ECO:0000313" key="3">
    <source>
        <dbReference type="Proteomes" id="UP000683360"/>
    </source>
</evidence>
<protein>
    <submittedName>
        <fullName evidence="2">Uncharacterized protein</fullName>
    </submittedName>
</protein>
<keyword evidence="3" id="KW-1185">Reference proteome</keyword>